<organism evidence="2 3">
    <name type="scientific">Anthostomella pinea</name>
    <dbReference type="NCBI Taxonomy" id="933095"/>
    <lineage>
        <taxon>Eukaryota</taxon>
        <taxon>Fungi</taxon>
        <taxon>Dikarya</taxon>
        <taxon>Ascomycota</taxon>
        <taxon>Pezizomycotina</taxon>
        <taxon>Sordariomycetes</taxon>
        <taxon>Xylariomycetidae</taxon>
        <taxon>Xylariales</taxon>
        <taxon>Xylariaceae</taxon>
        <taxon>Anthostomella</taxon>
    </lineage>
</organism>
<proteinExistence type="predicted"/>
<dbReference type="EMBL" id="CAUWAG010000012">
    <property type="protein sequence ID" value="CAJ2509674.1"/>
    <property type="molecule type" value="Genomic_DNA"/>
</dbReference>
<evidence type="ECO:0000256" key="1">
    <source>
        <dbReference type="SAM" id="MobiDB-lite"/>
    </source>
</evidence>
<feature type="region of interest" description="Disordered" evidence="1">
    <location>
        <begin position="16"/>
        <end position="81"/>
    </location>
</feature>
<feature type="region of interest" description="Disordered" evidence="1">
    <location>
        <begin position="234"/>
        <end position="343"/>
    </location>
</feature>
<feature type="compositionally biased region" description="Polar residues" evidence="1">
    <location>
        <begin position="287"/>
        <end position="310"/>
    </location>
</feature>
<feature type="compositionally biased region" description="Polar residues" evidence="1">
    <location>
        <begin position="111"/>
        <end position="120"/>
    </location>
</feature>
<evidence type="ECO:0000313" key="2">
    <source>
        <dbReference type="EMBL" id="CAJ2509674.1"/>
    </source>
</evidence>
<evidence type="ECO:0000313" key="3">
    <source>
        <dbReference type="Proteomes" id="UP001295740"/>
    </source>
</evidence>
<accession>A0AAI8VS62</accession>
<feature type="region of interest" description="Disordered" evidence="1">
    <location>
        <begin position="95"/>
        <end position="124"/>
    </location>
</feature>
<keyword evidence="3" id="KW-1185">Reference proteome</keyword>
<feature type="compositionally biased region" description="Polar residues" evidence="1">
    <location>
        <begin position="56"/>
        <end position="72"/>
    </location>
</feature>
<feature type="compositionally biased region" description="Polar residues" evidence="1">
    <location>
        <begin position="382"/>
        <end position="394"/>
    </location>
</feature>
<gene>
    <name evidence="2" type="ORF">KHLLAP_LOCUS10142</name>
</gene>
<reference evidence="2" key="1">
    <citation type="submission" date="2023-10" db="EMBL/GenBank/DDBJ databases">
        <authorList>
            <person name="Hackl T."/>
        </authorList>
    </citation>
    <scope>NUCLEOTIDE SEQUENCE</scope>
</reference>
<dbReference type="Proteomes" id="UP001295740">
    <property type="component" value="Unassembled WGS sequence"/>
</dbReference>
<feature type="compositionally biased region" description="Polar residues" evidence="1">
    <location>
        <begin position="162"/>
        <end position="172"/>
    </location>
</feature>
<sequence>MSSSDARVHCDVVCNVSSAQPTSPATADTLTAENMQPAVAPSHQTSDDQLGVCEPDTTSDTQEPTKVQMTTDSAEHDAVNEPDLKELDAIEDHAMPNTVDSNPLAKHIIGSPTTPTTQAGESIVPETTVNATAAATEENKNDVHDEQILTTSDDKPKDINSIRMSTNMSTKGGQPEMSGPSYAPNMPIAKVNESEIHESSEISTAPAIAVEEPETHETTEVQAVVSESQLVVDKSVDMTATPDSQGSPETHEVAGDLVLTKTDNLLTDSATNTPSPASAHEDKPSADESTGSQKLTTEAMSNSYESTGQEKSGWDEVVTTDDKQEIQSSTATNVSPAKKQNADVIASTRDTWDHADKSGAAPGSISAQQLRAASLAAPINQPRNISVSGPTTKPQKPLSPTAPVFTSQYKKPAAGARVTERFEGARLIVDQEEFQRDCKRWGLKGLSASRWNK</sequence>
<comment type="caution">
    <text evidence="2">The sequence shown here is derived from an EMBL/GenBank/DDBJ whole genome shotgun (WGS) entry which is preliminary data.</text>
</comment>
<feature type="region of interest" description="Disordered" evidence="1">
    <location>
        <begin position="382"/>
        <end position="405"/>
    </location>
</feature>
<protein>
    <submittedName>
        <fullName evidence="2">Uu.00g147000.m01.CDS01</fullName>
    </submittedName>
</protein>
<feature type="compositionally biased region" description="Polar residues" evidence="1">
    <location>
        <begin position="261"/>
        <end position="276"/>
    </location>
</feature>
<dbReference type="AlphaFoldDB" id="A0AAI8VS62"/>
<feature type="region of interest" description="Disordered" evidence="1">
    <location>
        <begin position="137"/>
        <end position="186"/>
    </location>
</feature>
<name>A0AAI8VS62_9PEZI</name>
<feature type="compositionally biased region" description="Basic and acidic residues" evidence="1">
    <location>
        <begin position="137"/>
        <end position="160"/>
    </location>
</feature>
<feature type="compositionally biased region" description="Polar residues" evidence="1">
    <location>
        <begin position="326"/>
        <end position="335"/>
    </location>
</feature>
<feature type="compositionally biased region" description="Polar residues" evidence="1">
    <location>
        <begin position="16"/>
        <end position="34"/>
    </location>
</feature>